<dbReference type="Proteomes" id="UP000198538">
    <property type="component" value="Unassembled WGS sequence"/>
</dbReference>
<dbReference type="Pfam" id="PF07081">
    <property type="entry name" value="DUF1349"/>
    <property type="match status" value="1"/>
</dbReference>
<dbReference type="InterPro" id="IPR009784">
    <property type="entry name" value="DUF1349"/>
</dbReference>
<evidence type="ECO:0008006" key="3">
    <source>
        <dbReference type="Google" id="ProtNLM"/>
    </source>
</evidence>
<dbReference type="SUPFAM" id="SSF49899">
    <property type="entry name" value="Concanavalin A-like lectins/glucanases"/>
    <property type="match status" value="1"/>
</dbReference>
<dbReference type="PANTHER" id="PTHR35332:SF2">
    <property type="entry name" value="REGULATION OF ENOLASE PROTEIN 1"/>
    <property type="match status" value="1"/>
</dbReference>
<sequence>MDKHISEAHKVVYKVNIQDTSNSYMYRRNFEKYVLAKVEVELATVISPHIGVLDIWGLQDSLLQGMAERMGMKMSVNFTNLERGSWTTEPVHTQHDGERLIVQAQEGSDFWEETFYGFCHRNGHALLAPWDGEQAVEVSFDLSSFTELYDQAGLMLWHGEHQWIKAGVEVNDGVVHVGAVVTDQFSDWSLSPVPEWGGRIVTIRASYHQESVVIRARTDEHPWRTIRVARFAYPTNKQAGPFLCSPKRAGFEVAFTRWTYTPPDADLHTDPPISG</sequence>
<protein>
    <recommendedName>
        <fullName evidence="3">DUF1349 domain-containing protein</fullName>
    </recommendedName>
</protein>
<dbReference type="STRING" id="582692.SAMN05720606_11841"/>
<dbReference type="PANTHER" id="PTHR35332">
    <property type="entry name" value="REGULATION OF ENOLASE PROTEIN 1"/>
    <property type="match status" value="1"/>
</dbReference>
<keyword evidence="2" id="KW-1185">Reference proteome</keyword>
<name>A0A1G5KZ07_9BACL</name>
<dbReference type="EMBL" id="FMVM01000018">
    <property type="protein sequence ID" value="SCZ05835.1"/>
    <property type="molecule type" value="Genomic_DNA"/>
</dbReference>
<dbReference type="AlphaFoldDB" id="A0A1G5KZ07"/>
<accession>A0A1G5KZ07</accession>
<proteinExistence type="predicted"/>
<evidence type="ECO:0000313" key="1">
    <source>
        <dbReference type="EMBL" id="SCZ05835.1"/>
    </source>
</evidence>
<gene>
    <name evidence="1" type="ORF">SAMN05720606_11841</name>
</gene>
<reference evidence="2" key="1">
    <citation type="submission" date="2016-10" db="EMBL/GenBank/DDBJ databases">
        <authorList>
            <person name="Varghese N."/>
            <person name="Submissions S."/>
        </authorList>
    </citation>
    <scope>NUCLEOTIDE SEQUENCE [LARGE SCALE GENOMIC DNA]</scope>
    <source>
        <strain evidence="2">BL9</strain>
    </source>
</reference>
<evidence type="ECO:0000313" key="2">
    <source>
        <dbReference type="Proteomes" id="UP000198538"/>
    </source>
</evidence>
<dbReference type="Gene3D" id="2.60.120.200">
    <property type="match status" value="1"/>
</dbReference>
<dbReference type="InterPro" id="IPR013320">
    <property type="entry name" value="ConA-like_dom_sf"/>
</dbReference>
<organism evidence="1 2">
    <name type="scientific">Paenibacillus polysaccharolyticus</name>
    <dbReference type="NCBI Taxonomy" id="582692"/>
    <lineage>
        <taxon>Bacteria</taxon>
        <taxon>Bacillati</taxon>
        <taxon>Bacillota</taxon>
        <taxon>Bacilli</taxon>
        <taxon>Bacillales</taxon>
        <taxon>Paenibacillaceae</taxon>
        <taxon>Paenibacillus</taxon>
    </lineage>
</organism>